<dbReference type="Proteomes" id="UP000001551">
    <property type="component" value="Chromosome"/>
</dbReference>
<dbReference type="HOGENOM" id="CLU_177597_0_0_9"/>
<evidence type="ECO:0000313" key="2">
    <source>
        <dbReference type="EMBL" id="ADU27666.1"/>
    </source>
</evidence>
<keyword evidence="1" id="KW-0472">Membrane</keyword>
<organism evidence="2 3">
    <name type="scientific">Ethanoligenens harbinense (strain DSM 18485 / JCM 12961 / CGMCC 1.5033 / YUAN-3)</name>
    <dbReference type="NCBI Taxonomy" id="663278"/>
    <lineage>
        <taxon>Bacteria</taxon>
        <taxon>Bacillati</taxon>
        <taxon>Bacillota</taxon>
        <taxon>Clostridia</taxon>
        <taxon>Eubacteriales</taxon>
        <taxon>Oscillospiraceae</taxon>
        <taxon>Ethanoligenens</taxon>
    </lineage>
</organism>
<accession>E6U3Y6</accession>
<dbReference type="KEGG" id="eha:Ethha_2149"/>
<dbReference type="AlphaFoldDB" id="E6U3Y6"/>
<proteinExistence type="predicted"/>
<sequence>MKPNKIASGAVSPDAHKVVAIRVLFVMAAAIALSGAVFTAYSIVAQVTFRVFNAPLPGALLGLVVVYFGVRSFLSVRKLREEVYKKSAKFSWNNFKKQRSAK</sequence>
<protein>
    <submittedName>
        <fullName evidence="2">Uncharacterized protein</fullName>
    </submittedName>
</protein>
<evidence type="ECO:0000313" key="3">
    <source>
        <dbReference type="Proteomes" id="UP000001551"/>
    </source>
</evidence>
<keyword evidence="1" id="KW-0812">Transmembrane</keyword>
<reference evidence="2 3" key="1">
    <citation type="submission" date="2010-12" db="EMBL/GenBank/DDBJ databases">
        <title>Complete sequence of Ethanoligenens harbinense YUAN-3.</title>
        <authorList>
            <person name="Lucas S."/>
            <person name="Copeland A."/>
            <person name="Lapidus A."/>
            <person name="Cheng J.-F."/>
            <person name="Bruce D."/>
            <person name="Goodwin L."/>
            <person name="Pitluck S."/>
            <person name="Chertkov O."/>
            <person name="Misra M."/>
            <person name="Detter J.C."/>
            <person name="Han C."/>
            <person name="Tapia R."/>
            <person name="Land M."/>
            <person name="Hauser L."/>
            <person name="Jeffries C."/>
            <person name="Kyrpides N."/>
            <person name="Ivanova N."/>
            <person name="Mikhailova N."/>
            <person name="Wang A."/>
            <person name="Mouttaki H."/>
            <person name="He Z."/>
            <person name="Zhou J."/>
            <person name="Hemme C.L."/>
            <person name="Woyke T."/>
        </authorList>
    </citation>
    <scope>NUCLEOTIDE SEQUENCE [LARGE SCALE GENOMIC DNA]</scope>
    <source>
        <strain evidence="3">DSM 18485 / JCM 12961 / CGMCC 1.5033 / YUAN-3</strain>
    </source>
</reference>
<keyword evidence="1" id="KW-1133">Transmembrane helix</keyword>
<dbReference type="RefSeq" id="WP_013486014.1">
    <property type="nucleotide sequence ID" value="NC_014828.1"/>
</dbReference>
<dbReference type="eggNOG" id="ENOG50337RJ">
    <property type="taxonomic scope" value="Bacteria"/>
</dbReference>
<keyword evidence="3" id="KW-1185">Reference proteome</keyword>
<feature type="transmembrane region" description="Helical" evidence="1">
    <location>
        <begin position="21"/>
        <end position="44"/>
    </location>
</feature>
<evidence type="ECO:0000256" key="1">
    <source>
        <dbReference type="SAM" id="Phobius"/>
    </source>
</evidence>
<feature type="transmembrane region" description="Helical" evidence="1">
    <location>
        <begin position="56"/>
        <end position="76"/>
    </location>
</feature>
<dbReference type="EMBL" id="CP002400">
    <property type="protein sequence ID" value="ADU27666.1"/>
    <property type="molecule type" value="Genomic_DNA"/>
</dbReference>
<name>E6U3Y6_ETHHY</name>
<gene>
    <name evidence="2" type="ordered locus">Ethha_2149</name>
</gene>